<gene>
    <name evidence="10" type="ORF">ACFPFO_11115</name>
</gene>
<dbReference type="Gene3D" id="1.10.287.1260">
    <property type="match status" value="1"/>
</dbReference>
<dbReference type="InterPro" id="IPR023408">
    <property type="entry name" value="MscS_beta-dom_sf"/>
</dbReference>
<feature type="domain" description="Mechanosensitive ion channel MscS" evidence="8">
    <location>
        <begin position="193"/>
        <end position="265"/>
    </location>
</feature>
<evidence type="ECO:0000313" key="10">
    <source>
        <dbReference type="EMBL" id="MFC4988296.1"/>
    </source>
</evidence>
<reference evidence="10 11" key="1">
    <citation type="journal article" date="2019" name="Int. J. Syst. Evol. Microbiol.">
        <title>The Global Catalogue of Microorganisms (GCM) 10K type strain sequencing project: providing services to taxonomists for standard genome sequencing and annotation.</title>
        <authorList>
            <consortium name="The Broad Institute Genomics Platform"/>
            <consortium name="The Broad Institute Genome Sequencing Center for Infectious Disease"/>
            <person name="Wu L."/>
            <person name="Ma J."/>
        </authorList>
    </citation>
    <scope>NUCLEOTIDE SEQUENCE [LARGE SCALE GENOMIC DNA]</scope>
    <source>
        <strain evidence="10 11">CGMCC 1.15824</strain>
    </source>
</reference>
<keyword evidence="5 7" id="KW-1133">Transmembrane helix</keyword>
<dbReference type="InterPro" id="IPR006685">
    <property type="entry name" value="MscS_channel_2nd"/>
</dbReference>
<sequence length="387" mass="42065">MSPALPLSVSLTPDPIGELQGQYLASVWSQLLATVLVVAVGIGAVVAVRRLESRLRGRYGTVLAEVAALAVLAVLVVLGVYSLAVVWKVTGVLGEELGSVSITAQLTGQLLLSVGTVAVTYFAIRFVNRSIDKLASRNSITTHQSEVAYHVSDVAIAGVAVLLLLTIWRIDLTNIFIGAGAITAVVALTARETLTSVLAGFILLFSRPFRVGEWIQVDDGDDEDGTSGIVTDITIFHTELQTFDDKQVLIPNDRITSSTLTNYARNDQLRLEIEVGIDYDTDPERARSVAIEAVEDLAEIKPRPEPQAVTRRFGDSAILLEVHVWIENPTMRRALDARTAVIEAITAAFDREGITIPFPQRVHSAREDTEFAFENRYAEEATPSTDD</sequence>
<dbReference type="InterPro" id="IPR045275">
    <property type="entry name" value="MscS_archaea/bacteria_type"/>
</dbReference>
<dbReference type="Proteomes" id="UP001595925">
    <property type="component" value="Unassembled WGS sequence"/>
</dbReference>
<feature type="domain" description="Mechanosensitive ion channel MscS C-terminal" evidence="9">
    <location>
        <begin position="272"/>
        <end position="356"/>
    </location>
</feature>
<feature type="transmembrane region" description="Helical" evidence="7">
    <location>
        <begin position="147"/>
        <end position="170"/>
    </location>
</feature>
<evidence type="ECO:0000256" key="2">
    <source>
        <dbReference type="ARBA" id="ARBA00008017"/>
    </source>
</evidence>
<comment type="caution">
    <text evidence="10">The sequence shown here is derived from an EMBL/GenBank/DDBJ whole genome shotgun (WGS) entry which is preliminary data.</text>
</comment>
<keyword evidence="4 7" id="KW-0812">Transmembrane</keyword>
<keyword evidence="11" id="KW-1185">Reference proteome</keyword>
<dbReference type="InterPro" id="IPR010920">
    <property type="entry name" value="LSM_dom_sf"/>
</dbReference>
<evidence type="ECO:0000256" key="4">
    <source>
        <dbReference type="ARBA" id="ARBA00022692"/>
    </source>
</evidence>
<dbReference type="GO" id="GO:0005886">
    <property type="term" value="C:plasma membrane"/>
    <property type="evidence" value="ECO:0007669"/>
    <property type="project" value="UniProtKB-SubCell"/>
</dbReference>
<comment type="similarity">
    <text evidence="2">Belongs to the MscS (TC 1.A.23) family.</text>
</comment>
<keyword evidence="6 7" id="KW-0472">Membrane</keyword>
<evidence type="ECO:0000256" key="7">
    <source>
        <dbReference type="SAM" id="Phobius"/>
    </source>
</evidence>
<evidence type="ECO:0000259" key="9">
    <source>
        <dbReference type="Pfam" id="PF21082"/>
    </source>
</evidence>
<dbReference type="InterPro" id="IPR011014">
    <property type="entry name" value="MscS_channel_TM-2"/>
</dbReference>
<proteinExistence type="inferred from homology"/>
<organism evidence="10 11">
    <name type="scientific">Saliphagus infecundisoli</name>
    <dbReference type="NCBI Taxonomy" id="1849069"/>
    <lineage>
        <taxon>Archaea</taxon>
        <taxon>Methanobacteriati</taxon>
        <taxon>Methanobacteriota</taxon>
        <taxon>Stenosarchaea group</taxon>
        <taxon>Halobacteria</taxon>
        <taxon>Halobacteriales</taxon>
        <taxon>Natrialbaceae</taxon>
        <taxon>Saliphagus</taxon>
    </lineage>
</organism>
<accession>A0ABD5QEP4</accession>
<dbReference type="Pfam" id="PF00924">
    <property type="entry name" value="MS_channel_2nd"/>
    <property type="match status" value="1"/>
</dbReference>
<dbReference type="InterPro" id="IPR049278">
    <property type="entry name" value="MS_channel_C"/>
</dbReference>
<comment type="subcellular location">
    <subcellularLocation>
        <location evidence="1">Cell membrane</location>
        <topology evidence="1">Multi-pass membrane protein</topology>
    </subcellularLocation>
</comment>
<dbReference type="PROSITE" id="PS01246">
    <property type="entry name" value="UPF0003"/>
    <property type="match status" value="1"/>
</dbReference>
<dbReference type="RefSeq" id="WP_224827137.1">
    <property type="nucleotide sequence ID" value="NZ_JAIVEF010000001.1"/>
</dbReference>
<keyword evidence="3" id="KW-1003">Cell membrane</keyword>
<feature type="transmembrane region" description="Helical" evidence="7">
    <location>
        <begin position="106"/>
        <end position="127"/>
    </location>
</feature>
<evidence type="ECO:0000313" key="11">
    <source>
        <dbReference type="Proteomes" id="UP001595925"/>
    </source>
</evidence>
<evidence type="ECO:0000256" key="6">
    <source>
        <dbReference type="ARBA" id="ARBA00023136"/>
    </source>
</evidence>
<dbReference type="SUPFAM" id="SSF50182">
    <property type="entry name" value="Sm-like ribonucleoproteins"/>
    <property type="match status" value="1"/>
</dbReference>
<dbReference type="SUPFAM" id="SSF82689">
    <property type="entry name" value="Mechanosensitive channel protein MscS (YggB), C-terminal domain"/>
    <property type="match status" value="1"/>
</dbReference>
<evidence type="ECO:0000256" key="5">
    <source>
        <dbReference type="ARBA" id="ARBA00022989"/>
    </source>
</evidence>
<dbReference type="Gene3D" id="2.30.30.60">
    <property type="match status" value="1"/>
</dbReference>
<dbReference type="Pfam" id="PF21082">
    <property type="entry name" value="MS_channel_3rd"/>
    <property type="match status" value="1"/>
</dbReference>
<dbReference type="InterPro" id="IPR011066">
    <property type="entry name" value="MscS_channel_C_sf"/>
</dbReference>
<protein>
    <submittedName>
        <fullName evidence="10">Mechanosensitive ion channel family protein</fullName>
    </submittedName>
</protein>
<dbReference type="SUPFAM" id="SSF82861">
    <property type="entry name" value="Mechanosensitive channel protein MscS (YggB), transmembrane region"/>
    <property type="match status" value="1"/>
</dbReference>
<dbReference type="InterPro" id="IPR006686">
    <property type="entry name" value="MscS_channel_CS"/>
</dbReference>
<feature type="transmembrane region" description="Helical" evidence="7">
    <location>
        <begin position="60"/>
        <end position="86"/>
    </location>
</feature>
<evidence type="ECO:0000256" key="3">
    <source>
        <dbReference type="ARBA" id="ARBA00022475"/>
    </source>
</evidence>
<feature type="transmembrane region" description="Helical" evidence="7">
    <location>
        <begin position="27"/>
        <end position="48"/>
    </location>
</feature>
<evidence type="ECO:0000259" key="8">
    <source>
        <dbReference type="Pfam" id="PF00924"/>
    </source>
</evidence>
<dbReference type="EMBL" id="JBHSJG010000036">
    <property type="protein sequence ID" value="MFC4988296.1"/>
    <property type="molecule type" value="Genomic_DNA"/>
</dbReference>
<name>A0ABD5QEP4_9EURY</name>
<dbReference type="PANTHER" id="PTHR30221:SF20">
    <property type="entry name" value="SMALL-CONDUCTANCE MECHANOSENSITIVE CHANNEL"/>
    <property type="match status" value="1"/>
</dbReference>
<dbReference type="Gene3D" id="3.30.70.100">
    <property type="match status" value="1"/>
</dbReference>
<evidence type="ECO:0000256" key="1">
    <source>
        <dbReference type="ARBA" id="ARBA00004651"/>
    </source>
</evidence>
<dbReference type="AlphaFoldDB" id="A0ABD5QEP4"/>
<dbReference type="PANTHER" id="PTHR30221">
    <property type="entry name" value="SMALL-CONDUCTANCE MECHANOSENSITIVE CHANNEL"/>
    <property type="match status" value="1"/>
</dbReference>